<evidence type="ECO:0000313" key="3">
    <source>
        <dbReference type="EMBL" id="NEN24799.1"/>
    </source>
</evidence>
<evidence type="ECO:0000256" key="1">
    <source>
        <dbReference type="SAM" id="Phobius"/>
    </source>
</evidence>
<protein>
    <submittedName>
        <fullName evidence="3">FecR domain-containing protein</fullName>
    </submittedName>
</protein>
<comment type="caution">
    <text evidence="3">The sequence shown here is derived from an EMBL/GenBank/DDBJ whole genome shotgun (WGS) entry which is preliminary data.</text>
</comment>
<keyword evidence="4" id="KW-1185">Reference proteome</keyword>
<dbReference type="GO" id="GO:0016989">
    <property type="term" value="F:sigma factor antagonist activity"/>
    <property type="evidence" value="ECO:0007669"/>
    <property type="project" value="TreeGrafter"/>
</dbReference>
<dbReference type="RefSeq" id="WP_163286193.1">
    <property type="nucleotide sequence ID" value="NZ_JAAGVY010000033.1"/>
</dbReference>
<dbReference type="Gene3D" id="2.60.120.1440">
    <property type="match status" value="1"/>
</dbReference>
<feature type="transmembrane region" description="Helical" evidence="1">
    <location>
        <begin position="60"/>
        <end position="79"/>
    </location>
</feature>
<gene>
    <name evidence="3" type="ORF">G3O08_14950</name>
</gene>
<keyword evidence="1" id="KW-1133">Transmembrane helix</keyword>
<evidence type="ECO:0000313" key="4">
    <source>
        <dbReference type="Proteomes" id="UP000486602"/>
    </source>
</evidence>
<proteinExistence type="predicted"/>
<dbReference type="InterPro" id="IPR012373">
    <property type="entry name" value="Ferrdict_sens_TM"/>
</dbReference>
<dbReference type="PANTHER" id="PTHR30273:SF2">
    <property type="entry name" value="PROTEIN FECR"/>
    <property type="match status" value="1"/>
</dbReference>
<evidence type="ECO:0000259" key="2">
    <source>
        <dbReference type="Pfam" id="PF04773"/>
    </source>
</evidence>
<dbReference type="PANTHER" id="PTHR30273">
    <property type="entry name" value="PERIPLASMIC SIGNAL SENSOR AND SIGMA FACTOR ACTIVATOR FECR-RELATED"/>
    <property type="match status" value="1"/>
</dbReference>
<organism evidence="3 4">
    <name type="scientific">Cryomorpha ignava</name>
    <dbReference type="NCBI Taxonomy" id="101383"/>
    <lineage>
        <taxon>Bacteria</taxon>
        <taxon>Pseudomonadati</taxon>
        <taxon>Bacteroidota</taxon>
        <taxon>Flavobacteriia</taxon>
        <taxon>Flavobacteriales</taxon>
        <taxon>Cryomorphaceae</taxon>
        <taxon>Cryomorpha</taxon>
    </lineage>
</organism>
<feature type="domain" description="FecR protein" evidence="2">
    <location>
        <begin position="90"/>
        <end position="175"/>
    </location>
</feature>
<keyword evidence="1" id="KW-0472">Membrane</keyword>
<dbReference type="Pfam" id="PF04773">
    <property type="entry name" value="FecR"/>
    <property type="match status" value="1"/>
</dbReference>
<sequence>MGRDREIEERIDRHISGWKAPFEYDSESRAKSAVMQRISDNAGGESRTYIGERKPNSYTWLKVAAAVALIFTAGIAYFLTGNKDIKNVSESFTAINLPDGSTVLFTPGSTISYNSRLWRWNRTVKFSGEGYFNVKSGSAFTVNTQVGNVEVLGTAFTLWADNKDMFAHCTEGSVRVRNAGGEMTIVSGEFIDIQDGDMAAVMLFNTQGFISPRPERFLSFESVPVAIVLNELERSLRLKIKNELPSNLVYSGILDISDENQCFQVFCKPFGAIVDKNADGHVSIHLK</sequence>
<accession>A0A7K3WSX7</accession>
<keyword evidence="1" id="KW-0812">Transmembrane</keyword>
<dbReference type="InterPro" id="IPR006860">
    <property type="entry name" value="FecR"/>
</dbReference>
<reference evidence="3 4" key="1">
    <citation type="submission" date="2020-02" db="EMBL/GenBank/DDBJ databases">
        <title>Out from the shadows clarifying the taxonomy of the family Cryomorphaceae and related taxa by utilizing the GTDB taxonomic framework.</title>
        <authorList>
            <person name="Bowman J.P."/>
        </authorList>
    </citation>
    <scope>NUCLEOTIDE SEQUENCE [LARGE SCALE GENOMIC DNA]</scope>
    <source>
        <strain evidence="3 4">QSSC 1-22</strain>
    </source>
</reference>
<name>A0A7K3WSX7_9FLAO</name>
<dbReference type="Proteomes" id="UP000486602">
    <property type="component" value="Unassembled WGS sequence"/>
</dbReference>
<dbReference type="EMBL" id="JAAGVY010000033">
    <property type="protein sequence ID" value="NEN24799.1"/>
    <property type="molecule type" value="Genomic_DNA"/>
</dbReference>
<dbReference type="AlphaFoldDB" id="A0A7K3WSX7"/>